<name>A0A8S1TG51_9CILI</name>
<gene>
    <name evidence="2" type="ORF">PPENT_87.1.T0210066</name>
</gene>
<evidence type="ECO:0000313" key="2">
    <source>
        <dbReference type="EMBL" id="CAD8150888.1"/>
    </source>
</evidence>
<feature type="region of interest" description="Disordered" evidence="1">
    <location>
        <begin position="1"/>
        <end position="62"/>
    </location>
</feature>
<accession>A0A8S1TG51</accession>
<protein>
    <submittedName>
        <fullName evidence="2">Uncharacterized protein</fullName>
    </submittedName>
</protein>
<dbReference type="EMBL" id="CAJJDO010000021">
    <property type="protein sequence ID" value="CAD8150888.1"/>
    <property type="molecule type" value="Genomic_DNA"/>
</dbReference>
<comment type="caution">
    <text evidence="2">The sequence shown here is derived from an EMBL/GenBank/DDBJ whole genome shotgun (WGS) entry which is preliminary data.</text>
</comment>
<feature type="compositionally biased region" description="Polar residues" evidence="1">
    <location>
        <begin position="1"/>
        <end position="51"/>
    </location>
</feature>
<evidence type="ECO:0000256" key="1">
    <source>
        <dbReference type="SAM" id="MobiDB-lite"/>
    </source>
</evidence>
<dbReference type="AlphaFoldDB" id="A0A8S1TG51"/>
<proteinExistence type="predicted"/>
<dbReference type="OrthoDB" id="294693at2759"/>
<keyword evidence="3" id="KW-1185">Reference proteome</keyword>
<reference evidence="2" key="1">
    <citation type="submission" date="2021-01" db="EMBL/GenBank/DDBJ databases">
        <authorList>
            <consortium name="Genoscope - CEA"/>
            <person name="William W."/>
        </authorList>
    </citation>
    <scope>NUCLEOTIDE SEQUENCE</scope>
</reference>
<dbReference type="Proteomes" id="UP000689195">
    <property type="component" value="Unassembled WGS sequence"/>
</dbReference>
<sequence>MKNDNSLVNQQAKSNLSNQNQSPRKQYAPQDTMSQIIQFNPQSSNLKSSSPHKPKDQPKQSFYFVQDDGLRQYDTQEKVKNNQNITKQLTNRNDKQRKQVDLSSNVFENTKIIDMKAKSPENQQLINTSIQWTNVHYGKVLTSVNEKAEFDKDYAKQRKHQELQQQYQDGSTHKSPSKIIENEINIQSKKQNQQFSDLFGQELGNKERKWLRPQRSLSPQIKWTTFDSNRDYKDFGDMSIKESKLRNINTDNQKDNQKDIHKLNHPLTSPFFDCQMSYEKIKGQYKQQNQLKQLESVQSKKFGQEKKIEQSNSNKKYEGLYSWKNNYQK</sequence>
<evidence type="ECO:0000313" key="3">
    <source>
        <dbReference type="Proteomes" id="UP000689195"/>
    </source>
</evidence>
<organism evidence="2 3">
    <name type="scientific">Paramecium pentaurelia</name>
    <dbReference type="NCBI Taxonomy" id="43138"/>
    <lineage>
        <taxon>Eukaryota</taxon>
        <taxon>Sar</taxon>
        <taxon>Alveolata</taxon>
        <taxon>Ciliophora</taxon>
        <taxon>Intramacronucleata</taxon>
        <taxon>Oligohymenophorea</taxon>
        <taxon>Peniculida</taxon>
        <taxon>Parameciidae</taxon>
        <taxon>Paramecium</taxon>
    </lineage>
</organism>